<protein>
    <submittedName>
        <fullName evidence="20">Zinc finger with KRAB and SCAN domains 2</fullName>
    </submittedName>
</protein>
<keyword evidence="7" id="KW-0677">Repeat</keyword>
<gene>
    <name evidence="20" type="primary">ZKSCAN2</name>
</gene>
<evidence type="ECO:0000256" key="7">
    <source>
        <dbReference type="ARBA" id="ARBA00022737"/>
    </source>
</evidence>
<dbReference type="Gene3D" id="3.30.160.60">
    <property type="entry name" value="Classic Zinc Finger"/>
    <property type="match status" value="6"/>
</dbReference>
<evidence type="ECO:0000256" key="14">
    <source>
        <dbReference type="ARBA" id="ARBA00023242"/>
    </source>
</evidence>
<feature type="compositionally biased region" description="Basic and acidic residues" evidence="16">
    <location>
        <begin position="300"/>
        <end position="326"/>
    </location>
</feature>
<reference evidence="20 21" key="1">
    <citation type="journal article" date="2008" name="Nature">
        <title>Genome analysis of the platypus reveals unique signatures of evolution.</title>
        <authorList>
            <person name="Warren W.C."/>
            <person name="Hillier L.W."/>
            <person name="Marshall Graves J.A."/>
            <person name="Birney E."/>
            <person name="Ponting C.P."/>
            <person name="Grutzner F."/>
            <person name="Belov K."/>
            <person name="Miller W."/>
            <person name="Clarke L."/>
            <person name="Chinwalla A.T."/>
            <person name="Yang S.P."/>
            <person name="Heger A."/>
            <person name="Locke D.P."/>
            <person name="Miethke P."/>
            <person name="Waters P.D."/>
            <person name="Veyrunes F."/>
            <person name="Fulton L."/>
            <person name="Fulton B."/>
            <person name="Graves T."/>
            <person name="Wallis J."/>
            <person name="Puente X.S."/>
            <person name="Lopez-Otin C."/>
            <person name="Ordonez G.R."/>
            <person name="Eichler E.E."/>
            <person name="Chen L."/>
            <person name="Cheng Z."/>
            <person name="Deakin J.E."/>
            <person name="Alsop A."/>
            <person name="Thompson K."/>
            <person name="Kirby P."/>
            <person name="Papenfuss A.T."/>
            <person name="Wakefield M.J."/>
            <person name="Olender T."/>
            <person name="Lancet D."/>
            <person name="Huttley G.A."/>
            <person name="Smit A.F."/>
            <person name="Pask A."/>
            <person name="Temple-Smith P."/>
            <person name="Batzer M.A."/>
            <person name="Walker J.A."/>
            <person name="Konkel M.K."/>
            <person name="Harris R.S."/>
            <person name="Whittington C.M."/>
            <person name="Wong E.S."/>
            <person name="Gemmell N.J."/>
            <person name="Buschiazzo E."/>
            <person name="Vargas Jentzsch I.M."/>
            <person name="Merkel A."/>
            <person name="Schmitz J."/>
            <person name="Zemann A."/>
            <person name="Churakov G."/>
            <person name="Kriegs J.O."/>
            <person name="Brosius J."/>
            <person name="Murchison E.P."/>
            <person name="Sachidanandam R."/>
            <person name="Smith C."/>
            <person name="Hannon G.J."/>
            <person name="Tsend-Ayush E."/>
            <person name="McMillan D."/>
            <person name="Attenborough R."/>
            <person name="Rens W."/>
            <person name="Ferguson-Smith M."/>
            <person name="Lefevre C.M."/>
            <person name="Sharp J.A."/>
            <person name="Nicholas K.R."/>
            <person name="Ray D.A."/>
            <person name="Kube M."/>
            <person name="Reinhardt R."/>
            <person name="Pringle T.H."/>
            <person name="Taylor J."/>
            <person name="Jones R.C."/>
            <person name="Nixon B."/>
            <person name="Dacheux J.L."/>
            <person name="Niwa H."/>
            <person name="Sekita Y."/>
            <person name="Huang X."/>
            <person name="Stark A."/>
            <person name="Kheradpour P."/>
            <person name="Kellis M."/>
            <person name="Flicek P."/>
            <person name="Chen Y."/>
            <person name="Webber C."/>
            <person name="Hardison R."/>
            <person name="Nelson J."/>
            <person name="Hallsworth-Pepin K."/>
            <person name="Delehaunty K."/>
            <person name="Markovic C."/>
            <person name="Minx P."/>
            <person name="Feng Y."/>
            <person name="Kremitzki C."/>
            <person name="Mitreva M."/>
            <person name="Glasscock J."/>
            <person name="Wylie T."/>
            <person name="Wohldmann P."/>
            <person name="Thiru P."/>
            <person name="Nhan M.N."/>
            <person name="Pohl C.S."/>
            <person name="Smith S.M."/>
            <person name="Hou S."/>
            <person name="Nefedov M."/>
            <person name="de Jong P.J."/>
            <person name="Renfree M.B."/>
            <person name="Mardis E.R."/>
            <person name="Wilson R.K."/>
        </authorList>
    </citation>
    <scope>NUCLEOTIDE SEQUENCE [LARGE SCALE GENOMIC DNA]</scope>
    <source>
        <strain evidence="20 21">Glennie</strain>
    </source>
</reference>
<feature type="domain" description="KRAB" evidence="19">
    <location>
        <begin position="229"/>
        <end position="300"/>
    </location>
</feature>
<evidence type="ECO:0000256" key="15">
    <source>
        <dbReference type="PROSITE-ProRule" id="PRU00042"/>
    </source>
</evidence>
<feature type="compositionally biased region" description="Basic and acidic residues" evidence="16">
    <location>
        <begin position="619"/>
        <end position="630"/>
    </location>
</feature>
<dbReference type="PROSITE" id="PS50804">
    <property type="entry name" value="SCAN_BOX"/>
    <property type="match status" value="1"/>
</dbReference>
<evidence type="ECO:0000256" key="9">
    <source>
        <dbReference type="ARBA" id="ARBA00022833"/>
    </source>
</evidence>
<feature type="compositionally biased region" description="Acidic residues" evidence="16">
    <location>
        <begin position="631"/>
        <end position="650"/>
    </location>
</feature>
<dbReference type="GO" id="GO:0008270">
    <property type="term" value="F:zinc ion binding"/>
    <property type="evidence" value="ECO:0007669"/>
    <property type="project" value="UniProtKB-KW"/>
</dbReference>
<dbReference type="SUPFAM" id="SSF57667">
    <property type="entry name" value="beta-beta-alpha zinc fingers"/>
    <property type="match status" value="4"/>
</dbReference>
<dbReference type="Gene3D" id="1.10.10.60">
    <property type="entry name" value="Homeodomain-like"/>
    <property type="match status" value="2"/>
</dbReference>
<dbReference type="Proteomes" id="UP000002279">
    <property type="component" value="Chromosome 11"/>
</dbReference>
<dbReference type="Gene3D" id="6.10.140.140">
    <property type="match status" value="1"/>
</dbReference>
<evidence type="ECO:0000256" key="16">
    <source>
        <dbReference type="SAM" id="MobiDB-lite"/>
    </source>
</evidence>
<dbReference type="InterPro" id="IPR036051">
    <property type="entry name" value="KRAB_dom_sf"/>
</dbReference>
<feature type="domain" description="C2H2-type" evidence="17">
    <location>
        <begin position="844"/>
        <end position="871"/>
    </location>
</feature>
<dbReference type="Pfam" id="PF00096">
    <property type="entry name" value="zf-C2H2"/>
    <property type="match status" value="6"/>
</dbReference>
<feature type="region of interest" description="Disordered" evidence="16">
    <location>
        <begin position="300"/>
        <end position="329"/>
    </location>
</feature>
<dbReference type="FunFam" id="3.30.160.60:FF:002343">
    <property type="entry name" value="Zinc finger protein 33A"/>
    <property type="match status" value="1"/>
</dbReference>
<dbReference type="Gene3D" id="1.10.4020.10">
    <property type="entry name" value="DNA breaking-rejoining enzymes"/>
    <property type="match status" value="1"/>
</dbReference>
<dbReference type="InterPro" id="IPR038269">
    <property type="entry name" value="SCAN_sf"/>
</dbReference>
<keyword evidence="8 15" id="KW-0863">Zinc-finger</keyword>
<feature type="domain" description="C2H2-type" evidence="17">
    <location>
        <begin position="956"/>
        <end position="983"/>
    </location>
</feature>
<dbReference type="SUPFAM" id="SSF109640">
    <property type="entry name" value="KRAB domain (Kruppel-associated box)"/>
    <property type="match status" value="1"/>
</dbReference>
<dbReference type="InterPro" id="IPR013087">
    <property type="entry name" value="Znf_C2H2_type"/>
</dbReference>
<evidence type="ECO:0000256" key="4">
    <source>
        <dbReference type="ARBA" id="ARBA00022499"/>
    </source>
</evidence>
<evidence type="ECO:0000256" key="1">
    <source>
        <dbReference type="ARBA" id="ARBA00003767"/>
    </source>
</evidence>
<keyword evidence="13" id="KW-0804">Transcription</keyword>
<feature type="domain" description="SCAN box" evidence="18">
    <location>
        <begin position="46"/>
        <end position="127"/>
    </location>
</feature>
<dbReference type="PROSITE" id="PS50157">
    <property type="entry name" value="ZINC_FINGER_C2H2_2"/>
    <property type="match status" value="6"/>
</dbReference>
<reference evidence="20" key="2">
    <citation type="submission" date="2025-08" db="UniProtKB">
        <authorList>
            <consortium name="Ensembl"/>
        </authorList>
    </citation>
    <scope>IDENTIFICATION</scope>
    <source>
        <strain evidence="20">Glennie</strain>
    </source>
</reference>
<keyword evidence="12" id="KW-0238">DNA-binding</keyword>
<evidence type="ECO:0000256" key="12">
    <source>
        <dbReference type="ARBA" id="ARBA00023125"/>
    </source>
</evidence>
<dbReference type="Ensembl" id="ENSOANT00000060184.1">
    <property type="protein sequence ID" value="ENSOANP00000054258.1"/>
    <property type="gene ID" value="ENSOANG00000041167.1"/>
</dbReference>
<dbReference type="SMART" id="SM00349">
    <property type="entry name" value="KRAB"/>
    <property type="match status" value="1"/>
</dbReference>
<evidence type="ECO:0000313" key="20">
    <source>
        <dbReference type="Ensembl" id="ENSOANP00000054258.1"/>
    </source>
</evidence>
<dbReference type="FunFam" id="1.10.10.60:FF:000032">
    <property type="entry name" value="Zinc finger and SCAN domain-containing 20"/>
    <property type="match status" value="2"/>
</dbReference>
<sequence>MATALGPQIQPSLGQEGRLIMKVEEDSSWAQEPTPREDDTDSETFRKRFRRFRYEEVAGPHEAFSKLWELCCRWLRPEMRSKERILELLVLEQFLTVLPREIQTWVWDRCPESGEEAVALVVDLEKEPGRPRKRGQVASETPAPLGALWEFPSFQMERVETQLEGVSREEGAESPHSGPREPLNRKEEVQPLQESALPAPWVPALPEEGSTRDQEMMASLLTAGAQGPATQADMTRYLSHEKWGRLVPAHRDRHRGVVQENYGTVVPLGFQVPAADVTPRLERGEEPWAVALQGSKEREFPRGSHAGEKRGRHDHLPTRREGKTWRDQQQQWGLEDEKIAGVHWGYEETKTFLAILKESRFYETLRACPRNSQVYGAVAEWLRECGFLRTPEQCRTKFKSLQKSYRKVRSGNVLEPCAFYEEMDALLNSANTPPADIPEEAASPLRPGGSSAGTEEPGGWEPEKPGREVMAEESDGDEMGLEEPGLEPEISGAPALFQNPSGVHWGYEETKTFLAILNETRFYETLRAVHRNSQVYGAVAERLRECGFLRTAEQCRTKFKGLQKSYRRVRSGHVLEPCAFYEEMDALMRTQATGPSAGIAEESTSPPGQGGSGVETDERDPGSWDHKDASEEGMAEESDGDEIGIEELTQEPEGSRAPVLFQNTNRTGLPNPKSDGITRLECGKELWKVDLQTSKREALRGAHAGLGSKANPKREISEDVELQGPLPGRSRSVVPQRPDLGKDCESECRPGKQWGNPSGEKLGRLISQQRDLGKVIGHQRHFMGEKSFKFLKYGKGFGLNSHLMMHPMVRQKENPHKCSECGKCFGRSRSLIRHQRIHTGEKPFKCLDCGKSFNDSSNFGAHQRIHTGEKPYKCSECGKCFSQSSSLIIHHRTHTGEKPYKCSECGKSFNNSSHFSAHRRIHTGENPYKCGDCEKSFSNCTRFREHRRTHTGEKPYSCLQCGKSFSKSSALSKHREIHVREKLLTQPRPNYTPENLKVRETL</sequence>
<dbReference type="InterPro" id="IPR001909">
    <property type="entry name" value="KRAB"/>
</dbReference>
<feature type="domain" description="C2H2-type" evidence="17">
    <location>
        <begin position="872"/>
        <end position="899"/>
    </location>
</feature>
<dbReference type="SUPFAM" id="SSF47353">
    <property type="entry name" value="Retrovirus capsid dimerization domain-like"/>
    <property type="match status" value="1"/>
</dbReference>
<evidence type="ECO:0000313" key="21">
    <source>
        <dbReference type="Proteomes" id="UP000002279"/>
    </source>
</evidence>
<dbReference type="Bgee" id="ENSOANG00000041167">
    <property type="expression patterns" value="Expressed in fibroblast and 7 other cell types or tissues"/>
</dbReference>
<dbReference type="FunFam" id="3.30.160.60:FF:000258">
    <property type="entry name" value="zinc finger and SCAN domain-containing protein 29 isoform X2"/>
    <property type="match status" value="1"/>
</dbReference>
<keyword evidence="9" id="KW-0862">Zinc</keyword>
<dbReference type="SMART" id="SM00355">
    <property type="entry name" value="ZnF_C2H2"/>
    <property type="match status" value="6"/>
</dbReference>
<evidence type="ECO:0000256" key="2">
    <source>
        <dbReference type="ARBA" id="ARBA00004123"/>
    </source>
</evidence>
<dbReference type="InterPro" id="IPR044822">
    <property type="entry name" value="Myb_DNA-bind_4"/>
</dbReference>
<keyword evidence="10" id="KW-0832">Ubl conjugation</keyword>
<dbReference type="GeneTree" id="ENSGT00940000161884"/>
<evidence type="ECO:0000256" key="8">
    <source>
        <dbReference type="ARBA" id="ARBA00022771"/>
    </source>
</evidence>
<evidence type="ECO:0000256" key="11">
    <source>
        <dbReference type="ARBA" id="ARBA00023015"/>
    </source>
</evidence>
<dbReference type="PROSITE" id="PS50805">
    <property type="entry name" value="KRAB"/>
    <property type="match status" value="1"/>
</dbReference>
<feature type="region of interest" description="Disordered" evidence="16">
    <location>
        <begin position="162"/>
        <end position="212"/>
    </location>
</feature>
<dbReference type="GO" id="GO:0003677">
    <property type="term" value="F:DNA binding"/>
    <property type="evidence" value="ECO:0007669"/>
    <property type="project" value="UniProtKB-KW"/>
</dbReference>
<dbReference type="Pfam" id="PF02023">
    <property type="entry name" value="SCAN"/>
    <property type="match status" value="1"/>
</dbReference>
<feature type="compositionally biased region" description="Acidic residues" evidence="16">
    <location>
        <begin position="471"/>
        <end position="485"/>
    </location>
</feature>
<keyword evidence="4" id="KW-1017">Isopeptide bond</keyword>
<dbReference type="FunFam" id="3.30.160.60:FF:001767">
    <property type="entry name" value="Zinc finger protein 629"/>
    <property type="match status" value="1"/>
</dbReference>
<dbReference type="CDD" id="cd07765">
    <property type="entry name" value="KRAB_A-box"/>
    <property type="match status" value="1"/>
</dbReference>
<evidence type="ECO:0000256" key="3">
    <source>
        <dbReference type="ARBA" id="ARBA00006991"/>
    </source>
</evidence>
<dbReference type="Pfam" id="PF13837">
    <property type="entry name" value="Myb_DNA-bind_4"/>
    <property type="match status" value="2"/>
</dbReference>
<dbReference type="GO" id="GO:0005634">
    <property type="term" value="C:nucleus"/>
    <property type="evidence" value="ECO:0007669"/>
    <property type="project" value="UniProtKB-SubCell"/>
</dbReference>
<keyword evidence="21" id="KW-1185">Reference proteome</keyword>
<dbReference type="InterPro" id="IPR036236">
    <property type="entry name" value="Znf_C2H2_sf"/>
</dbReference>
<evidence type="ECO:0000256" key="10">
    <source>
        <dbReference type="ARBA" id="ARBA00022843"/>
    </source>
</evidence>
<dbReference type="CDD" id="cd07936">
    <property type="entry name" value="SCAN"/>
    <property type="match status" value="1"/>
</dbReference>
<evidence type="ECO:0000256" key="6">
    <source>
        <dbReference type="ARBA" id="ARBA00022723"/>
    </source>
</evidence>
<dbReference type="PROSITE" id="PS00028">
    <property type="entry name" value="ZINC_FINGER_C2H2_1"/>
    <property type="match status" value="6"/>
</dbReference>
<keyword evidence="6" id="KW-0479">Metal-binding</keyword>
<comment type="function">
    <text evidence="1">May be involved in transcriptional regulation.</text>
</comment>
<feature type="compositionally biased region" description="Basic and acidic residues" evidence="16">
    <location>
        <begin position="162"/>
        <end position="189"/>
    </location>
</feature>
<evidence type="ECO:0000256" key="13">
    <source>
        <dbReference type="ARBA" id="ARBA00023163"/>
    </source>
</evidence>
<feature type="compositionally biased region" description="Basic and acidic residues" evidence="16">
    <location>
        <begin position="739"/>
        <end position="750"/>
    </location>
</feature>
<evidence type="ECO:0000256" key="5">
    <source>
        <dbReference type="ARBA" id="ARBA00022553"/>
    </source>
</evidence>
<evidence type="ECO:0000259" key="18">
    <source>
        <dbReference type="PROSITE" id="PS50804"/>
    </source>
</evidence>
<dbReference type="Pfam" id="PF01352">
    <property type="entry name" value="KRAB"/>
    <property type="match status" value="1"/>
</dbReference>
<dbReference type="InterPro" id="IPR003309">
    <property type="entry name" value="SCAN_dom"/>
</dbReference>
<feature type="domain" description="C2H2-type" evidence="17">
    <location>
        <begin position="900"/>
        <end position="927"/>
    </location>
</feature>
<feature type="region of interest" description="Disordered" evidence="16">
    <location>
        <begin position="430"/>
        <end position="485"/>
    </location>
</feature>
<evidence type="ECO:0000259" key="17">
    <source>
        <dbReference type="PROSITE" id="PS50157"/>
    </source>
</evidence>
<feature type="domain" description="C2H2-type" evidence="17">
    <location>
        <begin position="928"/>
        <end position="955"/>
    </location>
</feature>
<dbReference type="PANTHER" id="PTHR23226:SF164">
    <property type="entry name" value="ZINC FINGER PROTEIN WITH KRAB AND SCAN DOMAINS 2"/>
    <property type="match status" value="1"/>
</dbReference>
<feature type="region of interest" description="Disordered" evidence="16">
    <location>
        <begin position="595"/>
        <end position="677"/>
    </location>
</feature>
<keyword evidence="5" id="KW-0597">Phosphoprotein</keyword>
<dbReference type="FunFam" id="1.10.4020.10:FF:000001">
    <property type="entry name" value="zinc finger protein 263 isoform X1"/>
    <property type="match status" value="1"/>
</dbReference>
<dbReference type="FunFam" id="3.30.160.60:FF:000557">
    <property type="entry name" value="zinc finger and SCAN domain-containing protein 29"/>
    <property type="match status" value="1"/>
</dbReference>
<dbReference type="AlphaFoldDB" id="A0A6I8PJG4"/>
<feature type="compositionally biased region" description="Basic and acidic residues" evidence="16">
    <location>
        <begin position="461"/>
        <end position="470"/>
    </location>
</feature>
<comment type="subcellular location">
    <subcellularLocation>
        <location evidence="2">Nucleus</location>
    </subcellularLocation>
</comment>
<keyword evidence="11" id="KW-0805">Transcription regulation</keyword>
<dbReference type="GO" id="GO:0003700">
    <property type="term" value="F:DNA-binding transcription factor activity"/>
    <property type="evidence" value="ECO:0007669"/>
    <property type="project" value="UniProtKB-ARBA"/>
</dbReference>
<feature type="region of interest" description="Disordered" evidence="16">
    <location>
        <begin position="723"/>
        <end position="760"/>
    </location>
</feature>
<name>A0A6I8PJG4_ORNAN</name>
<dbReference type="FunFam" id="3.30.160.60:FF:001158">
    <property type="entry name" value="zinc finger protein 22"/>
    <property type="match status" value="1"/>
</dbReference>
<comment type="similarity">
    <text evidence="3">Belongs to the krueppel C2H2-type zinc-finger protein family.</text>
</comment>
<dbReference type="SMART" id="SM00431">
    <property type="entry name" value="SCAN"/>
    <property type="match status" value="1"/>
</dbReference>
<organism evidence="20 21">
    <name type="scientific">Ornithorhynchus anatinus</name>
    <name type="common">Duckbill platypus</name>
    <dbReference type="NCBI Taxonomy" id="9258"/>
    <lineage>
        <taxon>Eukaryota</taxon>
        <taxon>Metazoa</taxon>
        <taxon>Chordata</taxon>
        <taxon>Craniata</taxon>
        <taxon>Vertebrata</taxon>
        <taxon>Euteleostomi</taxon>
        <taxon>Mammalia</taxon>
        <taxon>Monotremata</taxon>
        <taxon>Ornithorhynchidae</taxon>
        <taxon>Ornithorhynchus</taxon>
    </lineage>
</organism>
<feature type="domain" description="C2H2-type" evidence="17">
    <location>
        <begin position="816"/>
        <end position="843"/>
    </location>
</feature>
<dbReference type="FunFam" id="3.30.160.60:FF:000358">
    <property type="entry name" value="zinc finger protein 24"/>
    <property type="match status" value="1"/>
</dbReference>
<proteinExistence type="inferred from homology"/>
<keyword evidence="14" id="KW-0539">Nucleus</keyword>
<accession>A0A6I8PJG4</accession>
<dbReference type="PANTHER" id="PTHR23226">
    <property type="entry name" value="ZINC FINGER AND SCAN DOMAIN-CONTAINING"/>
    <property type="match status" value="1"/>
</dbReference>
<reference evidence="20" key="3">
    <citation type="submission" date="2025-09" db="UniProtKB">
        <authorList>
            <consortium name="Ensembl"/>
        </authorList>
    </citation>
    <scope>IDENTIFICATION</scope>
    <source>
        <strain evidence="20">Glennie</strain>
    </source>
</reference>
<evidence type="ECO:0000259" key="19">
    <source>
        <dbReference type="PROSITE" id="PS50805"/>
    </source>
</evidence>